<dbReference type="EMBL" id="JAGSOJ010000002">
    <property type="protein sequence ID" value="MCM1990454.1"/>
    <property type="molecule type" value="Genomic_DNA"/>
</dbReference>
<dbReference type="Proteomes" id="UP001056429">
    <property type="component" value="Unassembled WGS sequence"/>
</dbReference>
<accession>A0A9J6P2P5</accession>
<comment type="caution">
    <text evidence="1">The sequence shown here is derived from an EMBL/GenBank/DDBJ whole genome shotgun (WGS) entry which is preliminary data.</text>
</comment>
<evidence type="ECO:0000313" key="2">
    <source>
        <dbReference type="Proteomes" id="UP001056429"/>
    </source>
</evidence>
<reference evidence="1" key="2">
    <citation type="submission" date="2021-04" db="EMBL/GenBank/DDBJ databases">
        <authorList>
            <person name="Dong X."/>
        </authorList>
    </citation>
    <scope>NUCLEOTIDE SEQUENCE</scope>
    <source>
        <strain evidence="1">ZWT</strain>
    </source>
</reference>
<sequence>MKRKMFLERNTLASLLEYKLEYKEEIKRIEKEEKRRIQNIVLNYNTMFI</sequence>
<dbReference type="AlphaFoldDB" id="A0A9J6P2P5"/>
<protein>
    <submittedName>
        <fullName evidence="1">Uncharacterized protein</fullName>
    </submittedName>
</protein>
<reference evidence="1" key="1">
    <citation type="journal article" date="2021" name="mSystems">
        <title>Bacteria and Archaea Synergistically Convert Glycine Betaine to Biogenic Methane in the Formosa Cold Seep of the South China Sea.</title>
        <authorList>
            <person name="Li L."/>
            <person name="Zhang W."/>
            <person name="Zhang S."/>
            <person name="Song L."/>
            <person name="Sun Q."/>
            <person name="Zhang H."/>
            <person name="Xiang H."/>
            <person name="Dong X."/>
        </authorList>
    </citation>
    <scope>NUCLEOTIDE SEQUENCE</scope>
    <source>
        <strain evidence="1">ZWT</strain>
    </source>
</reference>
<organism evidence="1 2">
    <name type="scientific">Oceanirhabdus seepicola</name>
    <dbReference type="NCBI Taxonomy" id="2828781"/>
    <lineage>
        <taxon>Bacteria</taxon>
        <taxon>Bacillati</taxon>
        <taxon>Bacillota</taxon>
        <taxon>Clostridia</taxon>
        <taxon>Eubacteriales</taxon>
        <taxon>Clostridiaceae</taxon>
        <taxon>Oceanirhabdus</taxon>
    </lineage>
</organism>
<evidence type="ECO:0000313" key="1">
    <source>
        <dbReference type="EMBL" id="MCM1990454.1"/>
    </source>
</evidence>
<gene>
    <name evidence="1" type="ORF">KDK92_12050</name>
</gene>
<dbReference type="RefSeq" id="WP_250859486.1">
    <property type="nucleotide sequence ID" value="NZ_JAGSOJ010000002.1"/>
</dbReference>
<name>A0A9J6P2P5_9CLOT</name>
<keyword evidence="2" id="KW-1185">Reference proteome</keyword>
<proteinExistence type="predicted"/>